<feature type="compositionally biased region" description="Polar residues" evidence="1">
    <location>
        <begin position="217"/>
        <end position="229"/>
    </location>
</feature>
<reference evidence="2 3" key="1">
    <citation type="submission" date="2016-05" db="EMBL/GenBank/DDBJ databases">
        <title>A degradative enzymes factory behind the ericoid mycorrhizal symbiosis.</title>
        <authorList>
            <consortium name="DOE Joint Genome Institute"/>
            <person name="Martino E."/>
            <person name="Morin E."/>
            <person name="Grelet G."/>
            <person name="Kuo A."/>
            <person name="Kohler A."/>
            <person name="Daghino S."/>
            <person name="Barry K."/>
            <person name="Choi C."/>
            <person name="Cichocki N."/>
            <person name="Clum A."/>
            <person name="Copeland A."/>
            <person name="Hainaut M."/>
            <person name="Haridas S."/>
            <person name="Labutti K."/>
            <person name="Lindquist E."/>
            <person name="Lipzen A."/>
            <person name="Khouja H.-R."/>
            <person name="Murat C."/>
            <person name="Ohm R."/>
            <person name="Olson A."/>
            <person name="Spatafora J."/>
            <person name="Veneault-Fourrey C."/>
            <person name="Henrissat B."/>
            <person name="Grigoriev I."/>
            <person name="Martin F."/>
            <person name="Perotto S."/>
        </authorList>
    </citation>
    <scope>NUCLEOTIDE SEQUENCE [LARGE SCALE GENOMIC DNA]</scope>
    <source>
        <strain evidence="2 3">UAMH 7357</strain>
    </source>
</reference>
<organism evidence="2 3">
    <name type="scientific">Hyaloscypha hepaticicola</name>
    <dbReference type="NCBI Taxonomy" id="2082293"/>
    <lineage>
        <taxon>Eukaryota</taxon>
        <taxon>Fungi</taxon>
        <taxon>Dikarya</taxon>
        <taxon>Ascomycota</taxon>
        <taxon>Pezizomycotina</taxon>
        <taxon>Leotiomycetes</taxon>
        <taxon>Helotiales</taxon>
        <taxon>Hyaloscyphaceae</taxon>
        <taxon>Hyaloscypha</taxon>
    </lineage>
</organism>
<feature type="compositionally biased region" description="Polar residues" evidence="1">
    <location>
        <begin position="161"/>
        <end position="207"/>
    </location>
</feature>
<dbReference type="EMBL" id="KZ613465">
    <property type="protein sequence ID" value="PMD28012.1"/>
    <property type="molecule type" value="Genomic_DNA"/>
</dbReference>
<protein>
    <submittedName>
        <fullName evidence="2">Uncharacterized protein</fullName>
    </submittedName>
</protein>
<feature type="region of interest" description="Disordered" evidence="1">
    <location>
        <begin position="127"/>
        <end position="240"/>
    </location>
</feature>
<dbReference type="AlphaFoldDB" id="A0A2J6QP44"/>
<sequence>MSRSLPLWCVHLIGRRTFSGGAQSEQGRFRCSSGGFPAQVLQKPQTYYDHNTSGCPESFVDPLSTVFANDYAINPPPQNTLSCLDLGSDPQIGPDGSYDAAGGFVQFGHSFHSSHFDQRCESNSYSSIRSTSELSGDQFSRPPPDNSSNQGPLLQPPWVQSPMQFSTPSNYSSLLNQTNSDSSRSYGCSETHAAQTLPQTETDSTTWAEAEIEIPPDTSSFAQTSTSFPNPLPPFRSIQPSTHKLGSLQALPHHDSSNSQPRSHEITCQECPRSFKSTRALEHTFVRETTITVAHLGTVHGPFKSLEILSDTLLSIWLLINSNKPSIAASFNVSIIGTIHLENPFLERIIEIDISMPSTVGAYANYFTFTP</sequence>
<evidence type="ECO:0000313" key="2">
    <source>
        <dbReference type="EMBL" id="PMD28012.1"/>
    </source>
</evidence>
<name>A0A2J6QP44_9HELO</name>
<evidence type="ECO:0000313" key="3">
    <source>
        <dbReference type="Proteomes" id="UP000235672"/>
    </source>
</evidence>
<feature type="compositionally biased region" description="Polar residues" evidence="1">
    <location>
        <begin position="127"/>
        <end position="138"/>
    </location>
</feature>
<proteinExistence type="predicted"/>
<accession>A0A2J6QP44</accession>
<dbReference type="Proteomes" id="UP000235672">
    <property type="component" value="Unassembled WGS sequence"/>
</dbReference>
<gene>
    <name evidence="2" type="ORF">NA56DRAFT_697039</name>
</gene>
<evidence type="ECO:0000256" key="1">
    <source>
        <dbReference type="SAM" id="MobiDB-lite"/>
    </source>
</evidence>
<keyword evidence="3" id="KW-1185">Reference proteome</keyword>